<evidence type="ECO:0000256" key="1">
    <source>
        <dbReference type="ARBA" id="ARBA00000349"/>
    </source>
</evidence>
<dbReference type="EMBL" id="LSRQ01001111">
    <property type="protein sequence ID" value="OAY79247.1"/>
    <property type="molecule type" value="Genomic_DNA"/>
</dbReference>
<dbReference type="STRING" id="4615.A0A199VPY5"/>
<keyword evidence="13" id="KW-0732">Signal</keyword>
<dbReference type="NCBIfam" id="TIGR03389">
    <property type="entry name" value="laccase"/>
    <property type="match status" value="1"/>
</dbReference>
<feature type="domain" description="Plastocyanin-like" evidence="16">
    <location>
        <begin position="53"/>
        <end position="166"/>
    </location>
</feature>
<feature type="chain" id="PRO_5008444323" description="Laccase" evidence="13">
    <location>
        <begin position="22"/>
        <end position="595"/>
    </location>
</feature>
<evidence type="ECO:0000256" key="11">
    <source>
        <dbReference type="ARBA" id="ARBA00023008"/>
    </source>
</evidence>
<dbReference type="GO" id="GO:0052716">
    <property type="term" value="F:hydroquinone:oxygen oxidoreductase activity"/>
    <property type="evidence" value="ECO:0007669"/>
    <property type="project" value="UniProtKB-EC"/>
</dbReference>
<dbReference type="CDD" id="cd13897">
    <property type="entry name" value="CuRO_3_LCC_plant"/>
    <property type="match status" value="1"/>
</dbReference>
<dbReference type="PROSITE" id="PS00079">
    <property type="entry name" value="MULTICOPPER_OXIDASE1"/>
    <property type="match status" value="1"/>
</dbReference>
<comment type="cofactor">
    <cofactor evidence="13">
        <name>Cu cation</name>
        <dbReference type="ChEBI" id="CHEBI:23378"/>
    </cofactor>
    <text evidence="13">Binds 4 Cu cations per monomer.</text>
</comment>
<dbReference type="Gene3D" id="2.60.40.420">
    <property type="entry name" value="Cupredoxins - blue copper proteins"/>
    <property type="match status" value="3"/>
</dbReference>
<protein>
    <recommendedName>
        <fullName evidence="5 13">Laccase</fullName>
        <ecNumber evidence="5 13">1.10.3.2</ecNumber>
    </recommendedName>
    <alternativeName>
        <fullName evidence="13">Benzenediol:oxygen oxidoreductase</fullName>
    </alternativeName>
    <alternativeName>
        <fullName evidence="13">Diphenol oxidase</fullName>
    </alternativeName>
    <alternativeName>
        <fullName evidence="13">Urishiol oxidase</fullName>
    </alternativeName>
</protein>
<dbReference type="PANTHER" id="PTHR11709:SF262">
    <property type="entry name" value="LACCASE-14"/>
    <property type="match status" value="1"/>
</dbReference>
<gene>
    <name evidence="17" type="ORF">ACMD2_00125</name>
</gene>
<feature type="domain" description="Plastocyanin-like" evidence="15">
    <location>
        <begin position="444"/>
        <end position="578"/>
    </location>
</feature>
<dbReference type="InterPro" id="IPR034285">
    <property type="entry name" value="CuRO_2_LCC"/>
</dbReference>
<evidence type="ECO:0000259" key="15">
    <source>
        <dbReference type="Pfam" id="PF07731"/>
    </source>
</evidence>
<evidence type="ECO:0000256" key="10">
    <source>
        <dbReference type="ARBA" id="ARBA00023002"/>
    </source>
</evidence>
<dbReference type="FunFam" id="2.60.40.420:FF:000049">
    <property type="entry name" value="Laccase"/>
    <property type="match status" value="1"/>
</dbReference>
<dbReference type="GO" id="GO:0046274">
    <property type="term" value="P:lignin catabolic process"/>
    <property type="evidence" value="ECO:0007669"/>
    <property type="project" value="UniProtKB-KW"/>
</dbReference>
<evidence type="ECO:0000256" key="2">
    <source>
        <dbReference type="ARBA" id="ARBA00002075"/>
    </source>
</evidence>
<dbReference type="InterPro" id="IPR002355">
    <property type="entry name" value="Cu_oxidase_Cu_BS"/>
</dbReference>
<name>A0A199VPY5_ANACO</name>
<evidence type="ECO:0000256" key="5">
    <source>
        <dbReference type="ARBA" id="ARBA00012297"/>
    </source>
</evidence>
<dbReference type="PROSITE" id="PS00080">
    <property type="entry name" value="MULTICOPPER_OXIDASE2"/>
    <property type="match status" value="1"/>
</dbReference>
<keyword evidence="12 13" id="KW-0439">Lignin degradation</keyword>
<dbReference type="InterPro" id="IPR011706">
    <property type="entry name" value="Cu-oxidase_C"/>
</dbReference>
<evidence type="ECO:0000256" key="12">
    <source>
        <dbReference type="ARBA" id="ARBA00023185"/>
    </source>
</evidence>
<keyword evidence="9 13" id="KW-0677">Repeat</keyword>
<dbReference type="InterPro" id="IPR033138">
    <property type="entry name" value="Cu_oxidase_CS"/>
</dbReference>
<dbReference type="InterPro" id="IPR008972">
    <property type="entry name" value="Cupredoxin"/>
</dbReference>
<dbReference type="PANTHER" id="PTHR11709">
    <property type="entry name" value="MULTI-COPPER OXIDASE"/>
    <property type="match status" value="1"/>
</dbReference>
<comment type="subcellular location">
    <subcellularLocation>
        <location evidence="3 13">Secreted</location>
        <location evidence="3 13">Extracellular space</location>
        <location evidence="3 13">Apoplast</location>
    </subcellularLocation>
</comment>
<sequence length="595" mass="66660">MNCALWFVYCLFLQIFYFTMVKKSRSSVANDADVVTEEGVTDGLIFYTMERSIEETNYTRLCYTKSILTVNGQFPGPTINARNGDMVIVKVYNRAGYNITLHWHGIRETRNPWSDGTEYITQCPIQPGGNFTQRIDLTNEEGTLWWHAHSDWDRATLYGAIVVRPTRGTSFPFSKPQNEIPILLGEWWIANVSQILADLIRTGGDPNISDAYTINGQPGDFYPCSRKDTFKVLVEYGKTYLLRVVNAAINNELYFAVAGHKLTVVCTDASYTKPFTTDFIMITPGQTFNLLLEANNPAGADPLAPRRFYMAARSYSSAQNVSFDNTTTTAILEYTTGSSPSTPAAPPQLPYLPGYNDTNAATVFTAGLRSLASREHPVDVPQTIDRRIIITVSVNLLTCPGGTCTGPGNNRMASSLNNDSFRNPRIDILEAYYHSISGDYGTNFPDRPPSYFNFTADMIPQNMTFTKRNTEVKVLEYNTSVEVVFQGTNLLAGENHPMHLHGFTFYVVGRGFGNYDEKRDPLGYNLVDPAYENTVGVPRNGWAAIRFRADNPGVWFMHCHLERHLTWGMDTVFIVKNGKGPKERLLPPPPDMPPC</sequence>
<dbReference type="InterPro" id="IPR001117">
    <property type="entry name" value="Cu-oxidase_2nd"/>
</dbReference>
<keyword evidence="10 13" id="KW-0560">Oxidoreductase</keyword>
<dbReference type="Pfam" id="PF00394">
    <property type="entry name" value="Cu-oxidase"/>
    <property type="match status" value="1"/>
</dbReference>
<dbReference type="InterPro" id="IPR034288">
    <property type="entry name" value="CuRO_1_LCC"/>
</dbReference>
<keyword evidence="8 13" id="KW-0479">Metal-binding</keyword>
<keyword evidence="11 13" id="KW-0186">Copper</keyword>
<evidence type="ECO:0000313" key="18">
    <source>
        <dbReference type="Proteomes" id="UP000092600"/>
    </source>
</evidence>
<evidence type="ECO:0000313" key="17">
    <source>
        <dbReference type="EMBL" id="OAY79247.1"/>
    </source>
</evidence>
<comment type="caution">
    <text evidence="17">The sequence shown here is derived from an EMBL/GenBank/DDBJ whole genome shotgun (WGS) entry which is preliminary data.</text>
</comment>
<feature type="signal peptide" evidence="13">
    <location>
        <begin position="1"/>
        <end position="21"/>
    </location>
</feature>
<evidence type="ECO:0000256" key="7">
    <source>
        <dbReference type="ARBA" id="ARBA00022525"/>
    </source>
</evidence>
<dbReference type="AlphaFoldDB" id="A0A199VPY5"/>
<proteinExistence type="inferred from homology"/>
<dbReference type="InterPro" id="IPR011707">
    <property type="entry name" value="Cu-oxidase-like_N"/>
</dbReference>
<evidence type="ECO:0000256" key="8">
    <source>
        <dbReference type="ARBA" id="ARBA00022723"/>
    </source>
</evidence>
<evidence type="ECO:0000259" key="16">
    <source>
        <dbReference type="Pfam" id="PF07732"/>
    </source>
</evidence>
<evidence type="ECO:0000256" key="9">
    <source>
        <dbReference type="ARBA" id="ARBA00022737"/>
    </source>
</evidence>
<dbReference type="Proteomes" id="UP000092600">
    <property type="component" value="Unassembled WGS sequence"/>
</dbReference>
<dbReference type="SUPFAM" id="SSF49503">
    <property type="entry name" value="Cupredoxins"/>
    <property type="match status" value="3"/>
</dbReference>
<dbReference type="EC" id="1.10.3.2" evidence="5 13"/>
<evidence type="ECO:0000256" key="4">
    <source>
        <dbReference type="ARBA" id="ARBA00010609"/>
    </source>
</evidence>
<reference evidence="17 18" key="1">
    <citation type="journal article" date="2016" name="DNA Res.">
        <title>The draft genome of MD-2 pineapple using hybrid error correction of long reads.</title>
        <authorList>
            <person name="Redwan R.M."/>
            <person name="Saidin A."/>
            <person name="Kumar S.V."/>
        </authorList>
    </citation>
    <scope>NUCLEOTIDE SEQUENCE [LARGE SCALE GENOMIC DNA]</scope>
    <source>
        <strain evidence="18">cv. MD2</strain>
        <tissue evidence="17">Leaf</tissue>
    </source>
</reference>
<evidence type="ECO:0000259" key="14">
    <source>
        <dbReference type="Pfam" id="PF00394"/>
    </source>
</evidence>
<organism evidence="17 18">
    <name type="scientific">Ananas comosus</name>
    <name type="common">Pineapple</name>
    <name type="synonym">Ananas ananas</name>
    <dbReference type="NCBI Taxonomy" id="4615"/>
    <lineage>
        <taxon>Eukaryota</taxon>
        <taxon>Viridiplantae</taxon>
        <taxon>Streptophyta</taxon>
        <taxon>Embryophyta</taxon>
        <taxon>Tracheophyta</taxon>
        <taxon>Spermatophyta</taxon>
        <taxon>Magnoliopsida</taxon>
        <taxon>Liliopsida</taxon>
        <taxon>Poales</taxon>
        <taxon>Bromeliaceae</taxon>
        <taxon>Bromelioideae</taxon>
        <taxon>Ananas</taxon>
    </lineage>
</organism>
<keyword evidence="7 13" id="KW-0964">Secreted</keyword>
<comment type="function">
    <text evidence="2 13">Lignin degradation and detoxification of lignin-derived products.</text>
</comment>
<dbReference type="InterPro" id="IPR034289">
    <property type="entry name" value="CuRO_3_LCC"/>
</dbReference>
<evidence type="ECO:0000256" key="3">
    <source>
        <dbReference type="ARBA" id="ARBA00004271"/>
    </source>
</evidence>
<accession>A0A199VPY5</accession>
<dbReference type="CDD" id="cd13875">
    <property type="entry name" value="CuRO_2_LCC_plant"/>
    <property type="match status" value="1"/>
</dbReference>
<dbReference type="GO" id="GO:0005507">
    <property type="term" value="F:copper ion binding"/>
    <property type="evidence" value="ECO:0007669"/>
    <property type="project" value="InterPro"/>
</dbReference>
<dbReference type="InterPro" id="IPR017761">
    <property type="entry name" value="Laccase"/>
</dbReference>
<dbReference type="Pfam" id="PF07732">
    <property type="entry name" value="Cu-oxidase_3"/>
    <property type="match status" value="1"/>
</dbReference>
<feature type="domain" description="Plastocyanin-like" evidence="14">
    <location>
        <begin position="179"/>
        <end position="335"/>
    </location>
</feature>
<comment type="catalytic activity">
    <reaction evidence="1 13">
        <text>4 hydroquinone + O2 = 4 benzosemiquinone + 2 H2O</text>
        <dbReference type="Rhea" id="RHEA:11276"/>
        <dbReference type="ChEBI" id="CHEBI:15377"/>
        <dbReference type="ChEBI" id="CHEBI:15379"/>
        <dbReference type="ChEBI" id="CHEBI:17594"/>
        <dbReference type="ChEBI" id="CHEBI:17977"/>
        <dbReference type="EC" id="1.10.3.2"/>
    </reaction>
</comment>
<comment type="similarity">
    <text evidence="4 13">Belongs to the multicopper oxidase family.</text>
</comment>
<evidence type="ECO:0000256" key="6">
    <source>
        <dbReference type="ARBA" id="ARBA00022523"/>
    </source>
</evidence>
<dbReference type="CDD" id="cd13849">
    <property type="entry name" value="CuRO_1_LCC_plant"/>
    <property type="match status" value="1"/>
</dbReference>
<dbReference type="InterPro" id="IPR045087">
    <property type="entry name" value="Cu-oxidase_fam"/>
</dbReference>
<dbReference type="Pfam" id="PF07731">
    <property type="entry name" value="Cu-oxidase_2"/>
    <property type="match status" value="1"/>
</dbReference>
<keyword evidence="6 13" id="KW-0052">Apoplast</keyword>
<evidence type="ECO:0000256" key="13">
    <source>
        <dbReference type="RuleBase" id="RU361119"/>
    </source>
</evidence>
<dbReference type="GO" id="GO:0048046">
    <property type="term" value="C:apoplast"/>
    <property type="evidence" value="ECO:0007669"/>
    <property type="project" value="UniProtKB-SubCell"/>
</dbReference>